<feature type="transmembrane region" description="Helical" evidence="8">
    <location>
        <begin position="303"/>
        <end position="323"/>
    </location>
</feature>
<feature type="transmembrane region" description="Helical" evidence="8">
    <location>
        <begin position="263"/>
        <end position="282"/>
    </location>
</feature>
<feature type="transmembrane region" description="Helical" evidence="8">
    <location>
        <begin position="200"/>
        <end position="222"/>
    </location>
</feature>
<proteinExistence type="predicted"/>
<evidence type="ECO:0000256" key="5">
    <source>
        <dbReference type="ARBA" id="ARBA00022692"/>
    </source>
</evidence>
<dbReference type="PANTHER" id="PTHR33908">
    <property type="entry name" value="MANNOSYLTRANSFERASE YKCB-RELATED"/>
    <property type="match status" value="1"/>
</dbReference>
<evidence type="ECO:0000313" key="10">
    <source>
        <dbReference type="Proteomes" id="UP000315167"/>
    </source>
</evidence>
<feature type="transmembrane region" description="Helical" evidence="8">
    <location>
        <begin position="7"/>
        <end position="25"/>
    </location>
</feature>
<evidence type="ECO:0000256" key="4">
    <source>
        <dbReference type="ARBA" id="ARBA00022679"/>
    </source>
</evidence>
<keyword evidence="7 8" id="KW-0472">Membrane</keyword>
<dbReference type="Proteomes" id="UP000315167">
    <property type="component" value="Unassembled WGS sequence"/>
</dbReference>
<keyword evidence="5 8" id="KW-0812">Transmembrane</keyword>
<comment type="caution">
    <text evidence="9">The sequence shown here is derived from an EMBL/GenBank/DDBJ whole genome shotgun (WGS) entry which is preliminary data.</text>
</comment>
<name>A0A562L5M0_9GAMM</name>
<keyword evidence="10" id="KW-1185">Reference proteome</keyword>
<evidence type="ECO:0000256" key="8">
    <source>
        <dbReference type="SAM" id="Phobius"/>
    </source>
</evidence>
<feature type="transmembrane region" description="Helical" evidence="8">
    <location>
        <begin position="96"/>
        <end position="115"/>
    </location>
</feature>
<evidence type="ECO:0000256" key="6">
    <source>
        <dbReference type="ARBA" id="ARBA00022989"/>
    </source>
</evidence>
<feature type="transmembrane region" description="Helical" evidence="8">
    <location>
        <begin position="71"/>
        <end position="89"/>
    </location>
</feature>
<protein>
    <recommendedName>
        <fullName evidence="11">4-amino-4-deoxy-L-arabinose transferase-like glycosyltransferase</fullName>
    </recommendedName>
</protein>
<sequence>MKNSLRYIKNLLPALIMLTLLVGFFERPVLFHDEIINVSQAQKPVIFNYAARPMFYLLDYMGVSFLGDHPLALSFIMLLVSIVGAWFTYLFAKRYYGYSAGLAALSAYCWLGWVYASGISAMPHMLPATLAILALYLYTPRRVEGFGWSGRLGLSLLLWAMLLSHPTGVAYFIPFFCFIGFDLVQARLDKRISSRELLQIGLSWALISLAIWLMIEACYGLFSENDVSYAGSWLAGLDKTSDGTYSRYFQPYNYYFELFATRFQVLIIALLAAIGCLVASWLGDRRASLHDGRGERMDGTGAIAIRLMVYSLLALCVLSTQSWKFERVAATFAPVASLALVCLIFEVLGRVRWKTRFLKPVFGAMIVILSAYSFAHEVDRISGSLERRRGTYSSFMEAIRAAETDQVAYVGSSSGFRLADMPTSATGRRLQHAGSPPDTAAEAEALAKRLRKEGHDHVLIEVGEDGRASYPLRRYLYESRMQRLASYRRGTYELWSLAPLNIRPPAYVIDDVKTALAKKLGVFLRYDRVVRGDRQDERQVYLEILGADIDQTDKAVAAVFESLGYSMRRGLRDSNGIRVKVQIRGEPPINVLIRDKQASPPFRRAEGSASVYLRQTVD</sequence>
<evidence type="ECO:0000256" key="2">
    <source>
        <dbReference type="ARBA" id="ARBA00022475"/>
    </source>
</evidence>
<evidence type="ECO:0000313" key="9">
    <source>
        <dbReference type="EMBL" id="TWI02977.1"/>
    </source>
</evidence>
<accession>A0A562L5M0</accession>
<dbReference type="PANTHER" id="PTHR33908:SF11">
    <property type="entry name" value="MEMBRANE PROTEIN"/>
    <property type="match status" value="1"/>
</dbReference>
<keyword evidence="3" id="KW-0328">Glycosyltransferase</keyword>
<evidence type="ECO:0000256" key="3">
    <source>
        <dbReference type="ARBA" id="ARBA00022676"/>
    </source>
</evidence>
<dbReference type="GO" id="GO:0016763">
    <property type="term" value="F:pentosyltransferase activity"/>
    <property type="evidence" value="ECO:0007669"/>
    <property type="project" value="TreeGrafter"/>
</dbReference>
<evidence type="ECO:0000256" key="1">
    <source>
        <dbReference type="ARBA" id="ARBA00004651"/>
    </source>
</evidence>
<evidence type="ECO:0008006" key="11">
    <source>
        <dbReference type="Google" id="ProtNLM"/>
    </source>
</evidence>
<dbReference type="AlphaFoldDB" id="A0A562L5M0"/>
<dbReference type="GO" id="GO:0005886">
    <property type="term" value="C:plasma membrane"/>
    <property type="evidence" value="ECO:0007669"/>
    <property type="project" value="UniProtKB-SubCell"/>
</dbReference>
<dbReference type="EMBL" id="VLKN01000004">
    <property type="protein sequence ID" value="TWI02977.1"/>
    <property type="molecule type" value="Genomic_DNA"/>
</dbReference>
<gene>
    <name evidence="9" type="ORF">IP90_02079</name>
</gene>
<organism evidence="9 10">
    <name type="scientific">Luteimonas cucumeris</name>
    <dbReference type="NCBI Taxonomy" id="985012"/>
    <lineage>
        <taxon>Bacteria</taxon>
        <taxon>Pseudomonadati</taxon>
        <taxon>Pseudomonadota</taxon>
        <taxon>Gammaproteobacteria</taxon>
        <taxon>Lysobacterales</taxon>
        <taxon>Lysobacteraceae</taxon>
        <taxon>Luteimonas</taxon>
    </lineage>
</organism>
<feature type="transmembrane region" description="Helical" evidence="8">
    <location>
        <begin position="329"/>
        <end position="348"/>
    </location>
</feature>
<dbReference type="GO" id="GO:0009103">
    <property type="term" value="P:lipopolysaccharide biosynthetic process"/>
    <property type="evidence" value="ECO:0007669"/>
    <property type="project" value="UniProtKB-ARBA"/>
</dbReference>
<dbReference type="InterPro" id="IPR050297">
    <property type="entry name" value="LipidA_mod_glycosyltrf_83"/>
</dbReference>
<keyword evidence="6 8" id="KW-1133">Transmembrane helix</keyword>
<keyword evidence="2" id="KW-1003">Cell membrane</keyword>
<keyword evidence="4" id="KW-0808">Transferase</keyword>
<reference evidence="9 10" key="1">
    <citation type="journal article" date="2015" name="Stand. Genomic Sci.">
        <title>Genomic Encyclopedia of Bacterial and Archaeal Type Strains, Phase III: the genomes of soil and plant-associated and newly described type strains.</title>
        <authorList>
            <person name="Whitman W.B."/>
            <person name="Woyke T."/>
            <person name="Klenk H.P."/>
            <person name="Zhou Y."/>
            <person name="Lilburn T.G."/>
            <person name="Beck B.J."/>
            <person name="De Vos P."/>
            <person name="Vandamme P."/>
            <person name="Eisen J.A."/>
            <person name="Garrity G."/>
            <person name="Hugenholtz P."/>
            <person name="Kyrpides N.C."/>
        </authorList>
    </citation>
    <scope>NUCLEOTIDE SEQUENCE [LARGE SCALE GENOMIC DNA]</scope>
    <source>
        <strain evidence="9 10">CGMCC 1.10821</strain>
    </source>
</reference>
<comment type="subcellular location">
    <subcellularLocation>
        <location evidence="1">Cell membrane</location>
        <topology evidence="1">Multi-pass membrane protein</topology>
    </subcellularLocation>
</comment>
<dbReference type="RefSeq" id="WP_144899552.1">
    <property type="nucleotide sequence ID" value="NZ_VLKN01000004.1"/>
</dbReference>
<evidence type="ECO:0000256" key="7">
    <source>
        <dbReference type="ARBA" id="ARBA00023136"/>
    </source>
</evidence>
<feature type="transmembrane region" description="Helical" evidence="8">
    <location>
        <begin position="357"/>
        <end position="375"/>
    </location>
</feature>